<accession>A0A4Z0ZED6</accession>
<dbReference type="Proteomes" id="UP000297716">
    <property type="component" value="Unassembled WGS sequence"/>
</dbReference>
<keyword evidence="2" id="KW-1185">Reference proteome</keyword>
<dbReference type="EMBL" id="SKBN01000017">
    <property type="protein sequence ID" value="TGJ87162.1"/>
    <property type="molecule type" value="Genomic_DNA"/>
</dbReference>
<evidence type="ECO:0000313" key="1">
    <source>
        <dbReference type="EMBL" id="TGJ87162.1"/>
    </source>
</evidence>
<dbReference type="OrthoDB" id="5430750at2759"/>
<evidence type="ECO:0000313" key="2">
    <source>
        <dbReference type="Proteomes" id="UP000297716"/>
    </source>
</evidence>
<comment type="caution">
    <text evidence="1">The sequence shown here is derived from an EMBL/GenBank/DDBJ whole genome shotgun (WGS) entry which is preliminary data.</text>
</comment>
<name>A0A4Z0ZED6_9PEZI</name>
<dbReference type="STRING" id="37992.A0A4Z0ZED6"/>
<proteinExistence type="predicted"/>
<gene>
    <name evidence="1" type="ORF">E0Z10_g1615</name>
</gene>
<sequence>MLASGAPGSGAVSKATQTDDDWHEIKADVKQLVQALRSLDPRSETVETKREFHCDSEIWLDPLRPTSERLKTFAAVLVFMFIRNERGSLILGGVEVGRWWLPTFADKLTLSLKSGPRDVSPGYKSPELVAQIREYIMRQRAQAYCDASQVDDTSTEWQWWHPIGGDCTLYYVHGGGEQVEHRTGRRGTTGVGLWLRLVRAPIQDGVLDLRWVNLALAHTSRWNYSNPLDESIRWDERAHFASVVYFLGVFAGFWPSRNERLKFSCQFDAHWSDRWYLQVHFRYFAGVNSLMVTRDTDGLQCHREQGRFVSDTVGLAPHFFEEKRVSVFGLLSASRAIHRGNYGLEWRGGLEGAIVFQIAVLTSVHSWGKEWNRALNRIEDCLRVQLGQTLCPQEIDKWMFDDNFERSKLYFTILQILRIFGECIRNVSDDLHPLDDLFLNKSNFPMLEMRQD</sequence>
<organism evidence="1 2">
    <name type="scientific">Xylaria hypoxylon</name>
    <dbReference type="NCBI Taxonomy" id="37992"/>
    <lineage>
        <taxon>Eukaryota</taxon>
        <taxon>Fungi</taxon>
        <taxon>Dikarya</taxon>
        <taxon>Ascomycota</taxon>
        <taxon>Pezizomycotina</taxon>
        <taxon>Sordariomycetes</taxon>
        <taxon>Xylariomycetidae</taxon>
        <taxon>Xylariales</taxon>
        <taxon>Xylariaceae</taxon>
        <taxon>Xylaria</taxon>
    </lineage>
</organism>
<dbReference type="AlphaFoldDB" id="A0A4Z0ZED6"/>
<protein>
    <submittedName>
        <fullName evidence="1">Uncharacterized protein</fullName>
    </submittedName>
</protein>
<reference evidence="1 2" key="1">
    <citation type="submission" date="2019-03" db="EMBL/GenBank/DDBJ databases">
        <title>Draft genome sequence of Xylaria hypoxylon DSM 108379, a ubiquitous saprotrophic-parasitic fungi on hardwood.</title>
        <authorList>
            <person name="Buettner E."/>
            <person name="Leonhardt S."/>
            <person name="Gebauer A.M."/>
            <person name="Liers C."/>
            <person name="Hofrichter M."/>
            <person name="Kellner H."/>
        </authorList>
    </citation>
    <scope>NUCLEOTIDE SEQUENCE [LARGE SCALE GENOMIC DNA]</scope>
    <source>
        <strain evidence="1 2">DSM 108379</strain>
    </source>
</reference>